<dbReference type="PANTHER" id="PTHR48081">
    <property type="entry name" value="AB HYDROLASE SUPERFAMILY PROTEIN C4A8.06C"/>
    <property type="match status" value="1"/>
</dbReference>
<dbReference type="InterPro" id="IPR050300">
    <property type="entry name" value="GDXG_lipolytic_enzyme"/>
</dbReference>
<keyword evidence="1" id="KW-0378">Hydrolase</keyword>
<protein>
    <submittedName>
        <fullName evidence="3">Esterase</fullName>
    </submittedName>
</protein>
<dbReference type="Pfam" id="PF20434">
    <property type="entry name" value="BD-FAE"/>
    <property type="match status" value="1"/>
</dbReference>
<dbReference type="EMBL" id="AP024849">
    <property type="protein sequence ID" value="BCZ45538.1"/>
    <property type="molecule type" value="Genomic_DNA"/>
</dbReference>
<evidence type="ECO:0000259" key="2">
    <source>
        <dbReference type="Pfam" id="PF20434"/>
    </source>
</evidence>
<organism evidence="3 4">
    <name type="scientific">Clostridium gelidum</name>
    <dbReference type="NCBI Taxonomy" id="704125"/>
    <lineage>
        <taxon>Bacteria</taxon>
        <taxon>Bacillati</taxon>
        <taxon>Bacillota</taxon>
        <taxon>Clostridia</taxon>
        <taxon>Eubacteriales</taxon>
        <taxon>Clostridiaceae</taxon>
        <taxon>Clostridium</taxon>
    </lineage>
</organism>
<sequence length="301" mass="34614">MKPEMKYTYEEMSKVINYPKGMKMIKGNKDNIRAFIGEDVVYNKRDGIELKLRLVYPETLDENKKYPLFFHVQGSAWMKQNLNSHILDFKDIVTFGYILAVVEYRPSDVALFPAQVLDAKCAMRYIQNHSDELHIDMNNVFVSGESSGGHTSSLCWATWKNSKLDYTDENLCNVRGFVDLYGVSNLATIHKYRSAFEHKKFSPATMIIGVDSLLENLELALKASPISYIDDESNNDPLLIMHGNKDRVVPFEQSIEIYEKCVKHNKNVEFYCVDDADHGGNVFYCQDTLNALIDFLEKYAH</sequence>
<feature type="domain" description="BD-FAE-like" evidence="2">
    <location>
        <begin position="62"/>
        <end position="260"/>
    </location>
</feature>
<proteinExistence type="predicted"/>
<gene>
    <name evidence="3" type="ORF">psyc5s11_16050</name>
</gene>
<dbReference type="RefSeq" id="WP_224037126.1">
    <property type="nucleotide sequence ID" value="NZ_AP024849.1"/>
</dbReference>
<dbReference type="InterPro" id="IPR049492">
    <property type="entry name" value="BD-FAE-like_dom"/>
</dbReference>
<dbReference type="PANTHER" id="PTHR48081:SF13">
    <property type="entry name" value="ALPHA_BETA HYDROLASE"/>
    <property type="match status" value="1"/>
</dbReference>
<accession>A0ABM7T1L9</accession>
<evidence type="ECO:0000256" key="1">
    <source>
        <dbReference type="ARBA" id="ARBA00022801"/>
    </source>
</evidence>
<reference evidence="4" key="1">
    <citation type="submission" date="2021-07" db="EMBL/GenBank/DDBJ databases">
        <title>Complete genome sequencing of a Clostridium isolate.</title>
        <authorList>
            <person name="Ueki A."/>
            <person name="Tonouchi A."/>
        </authorList>
    </citation>
    <scope>NUCLEOTIDE SEQUENCE [LARGE SCALE GENOMIC DNA]</scope>
    <source>
        <strain evidence="4">C5S11</strain>
    </source>
</reference>
<keyword evidence="4" id="KW-1185">Reference proteome</keyword>
<dbReference type="Gene3D" id="3.40.50.1820">
    <property type="entry name" value="alpha/beta hydrolase"/>
    <property type="match status" value="1"/>
</dbReference>
<evidence type="ECO:0000313" key="4">
    <source>
        <dbReference type="Proteomes" id="UP000824633"/>
    </source>
</evidence>
<dbReference type="Proteomes" id="UP000824633">
    <property type="component" value="Chromosome"/>
</dbReference>
<name>A0ABM7T1L9_9CLOT</name>
<dbReference type="SUPFAM" id="SSF53474">
    <property type="entry name" value="alpha/beta-Hydrolases"/>
    <property type="match status" value="1"/>
</dbReference>
<dbReference type="InterPro" id="IPR029058">
    <property type="entry name" value="AB_hydrolase_fold"/>
</dbReference>
<evidence type="ECO:0000313" key="3">
    <source>
        <dbReference type="EMBL" id="BCZ45538.1"/>
    </source>
</evidence>